<dbReference type="GO" id="GO:0006805">
    <property type="term" value="P:xenobiotic metabolic process"/>
    <property type="evidence" value="ECO:0007669"/>
    <property type="project" value="TreeGrafter"/>
</dbReference>
<dbReference type="InterPro" id="IPR036396">
    <property type="entry name" value="Cyt_P450_sf"/>
</dbReference>
<gene>
    <name evidence="6" type="ORF">E5288_WYG020232</name>
</gene>
<dbReference type="GO" id="GO:0008392">
    <property type="term" value="F:arachidonate epoxygenase activity"/>
    <property type="evidence" value="ECO:0007669"/>
    <property type="project" value="TreeGrafter"/>
</dbReference>
<dbReference type="PANTHER" id="PTHR24300">
    <property type="entry name" value="CYTOCHROME P450 508A4-RELATED"/>
    <property type="match status" value="1"/>
</dbReference>
<evidence type="ECO:0000256" key="4">
    <source>
        <dbReference type="ARBA" id="ARBA00022723"/>
    </source>
</evidence>
<evidence type="ECO:0000256" key="5">
    <source>
        <dbReference type="ARBA" id="ARBA00023004"/>
    </source>
</evidence>
<keyword evidence="5" id="KW-0408">Iron</keyword>
<evidence type="ECO:0000313" key="7">
    <source>
        <dbReference type="Proteomes" id="UP000322234"/>
    </source>
</evidence>
<protein>
    <submittedName>
        <fullName evidence="6">Uncharacterized protein</fullName>
    </submittedName>
</protein>
<evidence type="ECO:0000313" key="6">
    <source>
        <dbReference type="EMBL" id="MXQ96211.1"/>
    </source>
</evidence>
<keyword evidence="7" id="KW-1185">Reference proteome</keyword>
<dbReference type="Proteomes" id="UP000322234">
    <property type="component" value="Unassembled WGS sequence"/>
</dbReference>
<dbReference type="Pfam" id="PF00067">
    <property type="entry name" value="p450"/>
    <property type="match status" value="2"/>
</dbReference>
<dbReference type="GO" id="GO:0019373">
    <property type="term" value="P:epoxygenase P450 pathway"/>
    <property type="evidence" value="ECO:0007669"/>
    <property type="project" value="TreeGrafter"/>
</dbReference>
<dbReference type="GO" id="GO:0005506">
    <property type="term" value="F:iron ion binding"/>
    <property type="evidence" value="ECO:0007669"/>
    <property type="project" value="InterPro"/>
</dbReference>
<dbReference type="GO" id="GO:0005737">
    <property type="term" value="C:cytoplasm"/>
    <property type="evidence" value="ECO:0007669"/>
    <property type="project" value="TreeGrafter"/>
</dbReference>
<comment type="similarity">
    <text evidence="2">Belongs to the cytochrome P450 family.</text>
</comment>
<name>A0A6B0S488_9CETA</name>
<dbReference type="AlphaFoldDB" id="A0A6B0S488"/>
<reference evidence="6" key="1">
    <citation type="submission" date="2019-10" db="EMBL/GenBank/DDBJ databases">
        <title>The sequence and de novo assembly of the wild yak genome.</title>
        <authorList>
            <person name="Liu Y."/>
        </authorList>
    </citation>
    <scope>NUCLEOTIDE SEQUENCE [LARGE SCALE GENOMIC DNA]</scope>
    <source>
        <strain evidence="6">WY2019</strain>
    </source>
</reference>
<dbReference type="InterPro" id="IPR002401">
    <property type="entry name" value="Cyt_P450_E_grp-I"/>
</dbReference>
<keyword evidence="4" id="KW-0479">Metal-binding</keyword>
<evidence type="ECO:0000256" key="3">
    <source>
        <dbReference type="ARBA" id="ARBA00022617"/>
    </source>
</evidence>
<dbReference type="SUPFAM" id="SSF48264">
    <property type="entry name" value="Cytochrome P450"/>
    <property type="match status" value="3"/>
</dbReference>
<evidence type="ECO:0000256" key="1">
    <source>
        <dbReference type="ARBA" id="ARBA00001971"/>
    </source>
</evidence>
<comment type="cofactor">
    <cofactor evidence="1">
        <name>heme</name>
        <dbReference type="ChEBI" id="CHEBI:30413"/>
    </cofactor>
</comment>
<dbReference type="PANTHER" id="PTHR24300:SF406">
    <property type="entry name" value="CYTOCHROME P450 2B6"/>
    <property type="match status" value="1"/>
</dbReference>
<proteinExistence type="inferred from homology"/>
<dbReference type="GO" id="GO:0020037">
    <property type="term" value="F:heme binding"/>
    <property type="evidence" value="ECO:0007669"/>
    <property type="project" value="InterPro"/>
</dbReference>
<comment type="caution">
    <text evidence="6">The sequence shown here is derived from an EMBL/GenBank/DDBJ whole genome shotgun (WGS) entry which is preliminary data.</text>
</comment>
<evidence type="ECO:0000256" key="2">
    <source>
        <dbReference type="ARBA" id="ARBA00010617"/>
    </source>
</evidence>
<dbReference type="GO" id="GO:0016712">
    <property type="term" value="F:oxidoreductase activity, acting on paired donors, with incorporation or reduction of molecular oxygen, reduced flavin or flavoprotein as one donor, and incorporation of one atom of oxygen"/>
    <property type="evidence" value="ECO:0007669"/>
    <property type="project" value="TreeGrafter"/>
</dbReference>
<dbReference type="EMBL" id="VBQZ03000154">
    <property type="protein sequence ID" value="MXQ96211.1"/>
    <property type="molecule type" value="Genomic_DNA"/>
</dbReference>
<dbReference type="InterPro" id="IPR050182">
    <property type="entry name" value="Cytochrome_P450_fam2"/>
</dbReference>
<dbReference type="InterPro" id="IPR001128">
    <property type="entry name" value="Cyt_P450"/>
</dbReference>
<dbReference type="PRINTS" id="PR00463">
    <property type="entry name" value="EP450I"/>
</dbReference>
<sequence>MKDLSPRPLSCVALYRSLGFPDIPPPMPQVANKHQKPDIPGSGGDPCQLIDDSLIVRSLEIIPEGTYLDPHFFLNSIPANIISSIVFGKHFNYQAPQLLQLLHLMNESSVIISSFHSQGITVYPILSSAVHDPRHFEKPDTFYPGHFLDAQGKFKKPQVFIPFSITLVKRIKLSSSFDRLKNSRCLSVESFYVVEVEQERLAGQVYKNLQEVNAFIDHGVEKTHETLDPNAPPYFHPAPPRPHRLLPALLGYNGILERQWVEKSNFNSKCHERNLIVTALLLFFPGPETTSTTLRYGFLFILTYLHVAERIHKEIDQVIGSYCPPALDDRAQMPYTDTVIHEIQRFADLISIGVSHMDTKDAHF</sequence>
<organism evidence="6 7">
    <name type="scientific">Bos mutus</name>
    <name type="common">wild yak</name>
    <dbReference type="NCBI Taxonomy" id="72004"/>
    <lineage>
        <taxon>Eukaryota</taxon>
        <taxon>Metazoa</taxon>
        <taxon>Chordata</taxon>
        <taxon>Craniata</taxon>
        <taxon>Vertebrata</taxon>
        <taxon>Euteleostomi</taxon>
        <taxon>Mammalia</taxon>
        <taxon>Eutheria</taxon>
        <taxon>Laurasiatheria</taxon>
        <taxon>Artiodactyla</taxon>
        <taxon>Ruminantia</taxon>
        <taxon>Pecora</taxon>
        <taxon>Bovidae</taxon>
        <taxon>Bovinae</taxon>
        <taxon>Bos</taxon>
    </lineage>
</organism>
<dbReference type="Gene3D" id="1.10.630.10">
    <property type="entry name" value="Cytochrome P450"/>
    <property type="match status" value="2"/>
</dbReference>
<keyword evidence="3" id="KW-0349">Heme</keyword>
<accession>A0A6B0S488</accession>